<accession>A0ABS3UD40</accession>
<organism evidence="1 2">
    <name type="scientific">Actinoplanes flavus</name>
    <dbReference type="NCBI Taxonomy" id="2820290"/>
    <lineage>
        <taxon>Bacteria</taxon>
        <taxon>Bacillati</taxon>
        <taxon>Actinomycetota</taxon>
        <taxon>Actinomycetes</taxon>
        <taxon>Micromonosporales</taxon>
        <taxon>Micromonosporaceae</taxon>
        <taxon>Actinoplanes</taxon>
    </lineage>
</organism>
<dbReference type="EMBL" id="JAGFNS010000002">
    <property type="protein sequence ID" value="MBO3736695.1"/>
    <property type="molecule type" value="Genomic_DNA"/>
</dbReference>
<protein>
    <submittedName>
        <fullName evidence="1">Uncharacterized protein</fullName>
    </submittedName>
</protein>
<keyword evidence="2" id="KW-1185">Reference proteome</keyword>
<evidence type="ECO:0000313" key="1">
    <source>
        <dbReference type="EMBL" id="MBO3736695.1"/>
    </source>
</evidence>
<proteinExistence type="predicted"/>
<gene>
    <name evidence="1" type="ORF">J5X75_04065</name>
</gene>
<reference evidence="1 2" key="1">
    <citation type="submission" date="2021-03" db="EMBL/GenBank/DDBJ databases">
        <title>Actinoplanes flavus sp. nov., a novel actinomycete isolated from Coconut Palm rhizosphere soil.</title>
        <authorList>
            <person name="Luo X."/>
        </authorList>
    </citation>
    <scope>NUCLEOTIDE SEQUENCE [LARGE SCALE GENOMIC DNA]</scope>
    <source>
        <strain evidence="1 2">NEAU-H7</strain>
    </source>
</reference>
<dbReference type="Proteomes" id="UP000679690">
    <property type="component" value="Unassembled WGS sequence"/>
</dbReference>
<evidence type="ECO:0000313" key="2">
    <source>
        <dbReference type="Proteomes" id="UP000679690"/>
    </source>
</evidence>
<comment type="caution">
    <text evidence="1">The sequence shown here is derived from an EMBL/GenBank/DDBJ whole genome shotgun (WGS) entry which is preliminary data.</text>
</comment>
<dbReference type="RefSeq" id="WP_208465913.1">
    <property type="nucleotide sequence ID" value="NZ_JAGFNS010000002.1"/>
</dbReference>
<sequence length="46" mass="4737">MIHGGVSVVIVIPDKETLTILILAVAPPIDPHAPHERFGSPAKAGA</sequence>
<name>A0ABS3UD40_9ACTN</name>